<name>A0A6N9PX72_9BACL</name>
<evidence type="ECO:0000256" key="1">
    <source>
        <dbReference type="SAM" id="Coils"/>
    </source>
</evidence>
<evidence type="ECO:0000313" key="3">
    <source>
        <dbReference type="EMBL" id="NBI28101.1"/>
    </source>
</evidence>
<organism evidence="3 4">
    <name type="scientific">Chengkuizengella marina</name>
    <dbReference type="NCBI Taxonomy" id="2507566"/>
    <lineage>
        <taxon>Bacteria</taxon>
        <taxon>Bacillati</taxon>
        <taxon>Bacillota</taxon>
        <taxon>Bacilli</taxon>
        <taxon>Bacillales</taxon>
        <taxon>Paenibacillaceae</taxon>
        <taxon>Chengkuizengella</taxon>
    </lineage>
</organism>
<keyword evidence="4" id="KW-1185">Reference proteome</keyword>
<keyword evidence="1" id="KW-0175">Coiled coil</keyword>
<dbReference type="Proteomes" id="UP000448943">
    <property type="component" value="Unassembled WGS sequence"/>
</dbReference>
<reference evidence="3 4" key="1">
    <citation type="submission" date="2019-01" db="EMBL/GenBank/DDBJ databases">
        <title>Chengkuizengella sp. nov., isolated from deep-sea sediment of East Pacific Ocean.</title>
        <authorList>
            <person name="Yang J."/>
            <person name="Lai Q."/>
            <person name="Shao Z."/>
        </authorList>
    </citation>
    <scope>NUCLEOTIDE SEQUENCE [LARGE SCALE GENOMIC DNA]</scope>
    <source>
        <strain evidence="3 4">YPA3-1-1</strain>
    </source>
</reference>
<evidence type="ECO:0000313" key="4">
    <source>
        <dbReference type="Proteomes" id="UP000448943"/>
    </source>
</evidence>
<keyword evidence="2" id="KW-0812">Transmembrane</keyword>
<accession>A0A6N9PX72</accession>
<feature type="coiled-coil region" evidence="1">
    <location>
        <begin position="40"/>
        <end position="95"/>
    </location>
</feature>
<sequence>MEKWTLGRYTRIIAVVSMIILLLVINVKQFSTNKSLHQLNELAIKQLDLSEDEINALMNTKSAIEKELQDIKLENEKLRSEITDLNTDNENLQILNSGTTQTIEKIGPYNSEEIIKDLLKHPELIPFDGVVGGTMFFNEADVLNDKWVYATYEDGHISGAGIFEYKVDQDNKIKWELVDSFLYK</sequence>
<proteinExistence type="predicted"/>
<dbReference type="OrthoDB" id="5471167at2"/>
<dbReference type="EMBL" id="SIJB01000009">
    <property type="protein sequence ID" value="NBI28101.1"/>
    <property type="molecule type" value="Genomic_DNA"/>
</dbReference>
<comment type="caution">
    <text evidence="3">The sequence shown here is derived from an EMBL/GenBank/DDBJ whole genome shotgun (WGS) entry which is preliminary data.</text>
</comment>
<protein>
    <submittedName>
        <fullName evidence="3">Uncharacterized protein</fullName>
    </submittedName>
</protein>
<keyword evidence="2" id="KW-1133">Transmembrane helix</keyword>
<feature type="transmembrane region" description="Helical" evidence="2">
    <location>
        <begin position="6"/>
        <end position="25"/>
    </location>
</feature>
<gene>
    <name evidence="3" type="ORF">ERL59_03905</name>
</gene>
<keyword evidence="2" id="KW-0472">Membrane</keyword>
<dbReference type="AlphaFoldDB" id="A0A6N9PX72"/>
<dbReference type="RefSeq" id="WP_160644734.1">
    <property type="nucleotide sequence ID" value="NZ_SIJB01000009.1"/>
</dbReference>
<evidence type="ECO:0000256" key="2">
    <source>
        <dbReference type="SAM" id="Phobius"/>
    </source>
</evidence>